<comment type="caution">
    <text evidence="4">The sequence shown here is derived from an EMBL/GenBank/DDBJ whole genome shotgun (WGS) entry which is preliminary data.</text>
</comment>
<evidence type="ECO:0000256" key="2">
    <source>
        <dbReference type="ARBA" id="ARBA00023163"/>
    </source>
</evidence>
<dbReference type="InterPro" id="IPR007050">
    <property type="entry name" value="HTH_bacterioopsin"/>
</dbReference>
<proteinExistence type="predicted"/>
<reference evidence="4 5" key="1">
    <citation type="submission" date="2021-06" db="EMBL/GenBank/DDBJ databases">
        <title>Halomicroarcula sp. a new haloarchaeum isolated from saline soil.</title>
        <authorList>
            <person name="Duran-Viseras A."/>
            <person name="Sanchez-Porro C."/>
            <person name="Ventosa A."/>
        </authorList>
    </citation>
    <scope>NUCLEOTIDE SEQUENCE [LARGE SCALE GENOMIC DNA]</scope>
    <source>
        <strain evidence="4 5">F13</strain>
    </source>
</reference>
<keyword evidence="5" id="KW-1185">Reference proteome</keyword>
<name>A0AAW4PTG2_9EURY</name>
<evidence type="ECO:0000259" key="3">
    <source>
        <dbReference type="Pfam" id="PF04967"/>
    </source>
</evidence>
<dbReference type="EMBL" id="RKLR01000006">
    <property type="protein sequence ID" value="MBX0324437.1"/>
    <property type="molecule type" value="Genomic_DNA"/>
</dbReference>
<evidence type="ECO:0000313" key="5">
    <source>
        <dbReference type="Proteomes" id="UP001430377"/>
    </source>
</evidence>
<evidence type="ECO:0000256" key="1">
    <source>
        <dbReference type="ARBA" id="ARBA00023015"/>
    </source>
</evidence>
<dbReference type="Proteomes" id="UP001430377">
    <property type="component" value="Unassembled WGS sequence"/>
</dbReference>
<dbReference type="PANTHER" id="PTHR34236">
    <property type="entry name" value="DIMETHYL SULFOXIDE REDUCTASE TRANSCRIPTIONAL ACTIVATOR"/>
    <property type="match status" value="1"/>
</dbReference>
<accession>A0AAW4PTG2</accession>
<evidence type="ECO:0000313" key="4">
    <source>
        <dbReference type="EMBL" id="MBX0324437.1"/>
    </source>
</evidence>
<dbReference type="Pfam" id="PF04967">
    <property type="entry name" value="HTH_10"/>
    <property type="match status" value="1"/>
</dbReference>
<keyword evidence="1" id="KW-0805">Transcription regulation</keyword>
<sequence>MSITAKVHIEHERLALVPTLQTLEGINIRVITQGNTDPGSTVFPFLIEYDDRDELEATLDEDPTVDSYELVDWTDRTGIYYIEHSPETKLISTVVTDVNGFLVHTETKRHGWLVRLLLPDRAALNTIWEYANENDIALDIIEIYGNSETGGEQSYGLTEEQRTALTIAYDEGYFGEPRDISLNEVADEIGLSSTAMSGRLRRGMRNLVGATLVDDDTEE</sequence>
<dbReference type="PANTHER" id="PTHR34236:SF1">
    <property type="entry name" value="DIMETHYL SULFOXIDE REDUCTASE TRANSCRIPTIONAL ACTIVATOR"/>
    <property type="match status" value="1"/>
</dbReference>
<dbReference type="RefSeq" id="WP_220619389.1">
    <property type="nucleotide sequence ID" value="NZ_RKLR01000006.1"/>
</dbReference>
<dbReference type="AlphaFoldDB" id="A0AAW4PTG2"/>
<keyword evidence="2" id="KW-0804">Transcription</keyword>
<feature type="domain" description="HTH bat-type" evidence="3">
    <location>
        <begin position="157"/>
        <end position="208"/>
    </location>
</feature>
<gene>
    <name evidence="4" type="ORF">EGH21_15515</name>
</gene>
<organism evidence="4 5">
    <name type="scientific">Haloarcula rubra</name>
    <dbReference type="NCBI Taxonomy" id="2487747"/>
    <lineage>
        <taxon>Archaea</taxon>
        <taxon>Methanobacteriati</taxon>
        <taxon>Methanobacteriota</taxon>
        <taxon>Stenosarchaea group</taxon>
        <taxon>Halobacteria</taxon>
        <taxon>Halobacteriales</taxon>
        <taxon>Haloarculaceae</taxon>
        <taxon>Haloarcula</taxon>
    </lineage>
</organism>
<protein>
    <submittedName>
        <fullName evidence="4">Helix-turn-helix domain-containing protein</fullName>
    </submittedName>
</protein>